<keyword evidence="5" id="KW-1185">Reference proteome</keyword>
<dbReference type="AlphaFoldDB" id="F8K0R0"/>
<accession>G8WTZ3</accession>
<dbReference type="Gene3D" id="2.60.120.260">
    <property type="entry name" value="Galactose-binding domain-like"/>
    <property type="match status" value="1"/>
</dbReference>
<dbReference type="Proteomes" id="UP000007842">
    <property type="component" value="Chromosome"/>
</dbReference>
<feature type="region of interest" description="Disordered" evidence="1">
    <location>
        <begin position="122"/>
        <end position="186"/>
    </location>
</feature>
<evidence type="ECO:0000313" key="4">
    <source>
        <dbReference type="EMBL" id="AEW94815.1"/>
    </source>
</evidence>
<sequence length="291" mass="29836">MTAGNNGTPEPENDDPFAYLYRGENGSAPADRPTTGVPRTSYHQVSRVGERRPGHPQGGYGHPAQQPQQPYGAQPPPGQPQGRPQGHGGAPRGSGRRGLLYGAIGVVAVVAIAIGVVMATTSSDDKNGKTDANGGTSAPPTTAQSQSPSAASTPPADLPKQNGASLTLNGGATVATTDKGAKGPNGSYVTMNKVGASATWTLTAPDAGQYKLNLGYGNAGAPATATLTVNGQAQSRPINLDNFTKQSDPAQAWTHTWSLVQLNKGANTVVISCQQGNQCAFDLDQLWLSRG</sequence>
<proteinExistence type="predicted"/>
<keyword evidence="2" id="KW-0472">Membrane</keyword>
<feature type="compositionally biased region" description="Polar residues" evidence="1">
    <location>
        <begin position="162"/>
        <end position="176"/>
    </location>
</feature>
<dbReference type="KEGG" id="sct:SCAT_2460"/>
<dbReference type="STRING" id="1003195.SCATT_24440"/>
<dbReference type="InterPro" id="IPR008979">
    <property type="entry name" value="Galactose-bd-like_sf"/>
</dbReference>
<feature type="transmembrane region" description="Helical" evidence="2">
    <location>
        <begin position="99"/>
        <end position="119"/>
    </location>
</feature>
<evidence type="ECO:0000313" key="5">
    <source>
        <dbReference type="Proteomes" id="UP000007842"/>
    </source>
</evidence>
<gene>
    <name evidence="4" type="ordered locus">SCATT_24440</name>
</gene>
<feature type="region of interest" description="Disordered" evidence="1">
    <location>
        <begin position="1"/>
        <end position="95"/>
    </location>
</feature>
<dbReference type="PROSITE" id="PS51175">
    <property type="entry name" value="CBM6"/>
    <property type="match status" value="1"/>
</dbReference>
<dbReference type="GO" id="GO:0030246">
    <property type="term" value="F:carbohydrate binding"/>
    <property type="evidence" value="ECO:0007669"/>
    <property type="project" value="InterPro"/>
</dbReference>
<feature type="compositionally biased region" description="Low complexity" evidence="1">
    <location>
        <begin position="136"/>
        <end position="155"/>
    </location>
</feature>
<protein>
    <recommendedName>
        <fullName evidence="3">CBM6 domain-containing protein</fullName>
    </recommendedName>
</protein>
<organism evidence="4 5">
    <name type="scientific">Streptantibioticus cattleyicolor (strain ATCC 35852 / DSM 46488 / JCM 4925 / NBRC 14057 / NRRL 8057)</name>
    <name type="common">Streptomyces cattleya</name>
    <dbReference type="NCBI Taxonomy" id="1003195"/>
    <lineage>
        <taxon>Bacteria</taxon>
        <taxon>Bacillati</taxon>
        <taxon>Actinomycetota</taxon>
        <taxon>Actinomycetes</taxon>
        <taxon>Kitasatosporales</taxon>
        <taxon>Streptomycetaceae</taxon>
        <taxon>Streptantibioticus</taxon>
    </lineage>
</organism>
<keyword evidence="2" id="KW-1133">Transmembrane helix</keyword>
<dbReference type="RefSeq" id="WP_014143205.1">
    <property type="nucleotide sequence ID" value="NC_016111.1"/>
</dbReference>
<accession>F8K0R0</accession>
<evidence type="ECO:0000256" key="1">
    <source>
        <dbReference type="SAM" id="MobiDB-lite"/>
    </source>
</evidence>
<dbReference type="OrthoDB" id="190883at2"/>
<keyword evidence="2" id="KW-0812">Transmembrane</keyword>
<dbReference type="eggNOG" id="ENOG50349V5">
    <property type="taxonomic scope" value="Bacteria"/>
</dbReference>
<name>F8K0R0_STREN</name>
<reference evidence="5" key="1">
    <citation type="submission" date="2011-12" db="EMBL/GenBank/DDBJ databases">
        <title>Complete genome sequence of Streptomyces cattleya strain DSM 46488.</title>
        <authorList>
            <person name="Ou H.-Y."/>
            <person name="Li P."/>
            <person name="Zhao C."/>
            <person name="O'Hagan D."/>
            <person name="Deng Z."/>
        </authorList>
    </citation>
    <scope>NUCLEOTIDE SEQUENCE [LARGE SCALE GENOMIC DNA]</scope>
    <source>
        <strain evidence="5">ATCC 35852 / DSM 46488 / JCM 4925 / NBRC 14057 / NRRL 8057</strain>
    </source>
</reference>
<dbReference type="SUPFAM" id="SSF49785">
    <property type="entry name" value="Galactose-binding domain-like"/>
    <property type="match status" value="1"/>
</dbReference>
<dbReference type="HOGENOM" id="CLU_888311_0_0_11"/>
<dbReference type="PATRIC" id="fig|1003195.11.peg.3964"/>
<dbReference type="KEGG" id="scy:SCATT_24440"/>
<feature type="domain" description="CBM6" evidence="3">
    <location>
        <begin position="159"/>
        <end position="289"/>
    </location>
</feature>
<dbReference type="InterPro" id="IPR005084">
    <property type="entry name" value="CBM6"/>
</dbReference>
<dbReference type="EMBL" id="CP003219">
    <property type="protein sequence ID" value="AEW94815.1"/>
    <property type="molecule type" value="Genomic_DNA"/>
</dbReference>
<evidence type="ECO:0000259" key="3">
    <source>
        <dbReference type="PROSITE" id="PS51175"/>
    </source>
</evidence>
<feature type="compositionally biased region" description="Low complexity" evidence="1">
    <location>
        <begin position="62"/>
        <end position="72"/>
    </location>
</feature>
<evidence type="ECO:0000256" key="2">
    <source>
        <dbReference type="SAM" id="Phobius"/>
    </source>
</evidence>